<dbReference type="EMBL" id="JABSTV010001250">
    <property type="protein sequence ID" value="KAH7955869.1"/>
    <property type="molecule type" value="Genomic_DNA"/>
</dbReference>
<reference evidence="2" key="2">
    <citation type="submission" date="2021-09" db="EMBL/GenBank/DDBJ databases">
        <authorList>
            <person name="Jia N."/>
            <person name="Wang J."/>
            <person name="Shi W."/>
            <person name="Du L."/>
            <person name="Sun Y."/>
            <person name="Zhan W."/>
            <person name="Jiang J."/>
            <person name="Wang Q."/>
            <person name="Zhang B."/>
            <person name="Ji P."/>
            <person name="Sakyi L.B."/>
            <person name="Cui X."/>
            <person name="Yuan T."/>
            <person name="Jiang B."/>
            <person name="Yang W."/>
            <person name="Lam T.T.-Y."/>
            <person name="Chang Q."/>
            <person name="Ding S."/>
            <person name="Wang X."/>
            <person name="Zhu J."/>
            <person name="Ruan X."/>
            <person name="Zhao L."/>
            <person name="Wei J."/>
            <person name="Que T."/>
            <person name="Du C."/>
            <person name="Cheng J."/>
            <person name="Dai P."/>
            <person name="Han X."/>
            <person name="Huang E."/>
            <person name="Gao Y."/>
            <person name="Liu J."/>
            <person name="Shao H."/>
            <person name="Ye R."/>
            <person name="Li L."/>
            <person name="Wei W."/>
            <person name="Wang X."/>
            <person name="Wang C."/>
            <person name="Huo Q."/>
            <person name="Li W."/>
            <person name="Guo W."/>
            <person name="Chen H."/>
            <person name="Chen S."/>
            <person name="Zhou L."/>
            <person name="Zhou L."/>
            <person name="Ni X."/>
            <person name="Tian J."/>
            <person name="Zhou Y."/>
            <person name="Sheng Y."/>
            <person name="Liu T."/>
            <person name="Pan Y."/>
            <person name="Xia L."/>
            <person name="Li J."/>
            <person name="Zhao F."/>
            <person name="Cao W."/>
        </authorList>
    </citation>
    <scope>NUCLEOTIDE SEQUENCE</scope>
    <source>
        <strain evidence="2">Rsan-2018</strain>
        <tissue evidence="2">Larvae</tissue>
    </source>
</reference>
<dbReference type="InterPro" id="IPR024079">
    <property type="entry name" value="MetalloPept_cat_dom_sf"/>
</dbReference>
<evidence type="ECO:0000313" key="2">
    <source>
        <dbReference type="EMBL" id="KAH7955869.1"/>
    </source>
</evidence>
<dbReference type="Proteomes" id="UP000821837">
    <property type="component" value="Unassembled WGS sequence"/>
</dbReference>
<feature type="domain" description="Peptidase M13 C-terminal" evidence="1">
    <location>
        <begin position="3"/>
        <end position="169"/>
    </location>
</feature>
<dbReference type="VEuPathDB" id="VectorBase:RSAN_032449"/>
<accession>A0A9D4PU84</accession>
<proteinExistence type="predicted"/>
<dbReference type="PROSITE" id="PS51885">
    <property type="entry name" value="NEPRILYSIN"/>
    <property type="match status" value="1"/>
</dbReference>
<name>A0A9D4PU84_RHISA</name>
<keyword evidence="3" id="KW-1185">Reference proteome</keyword>
<organism evidence="2 3">
    <name type="scientific">Rhipicephalus sanguineus</name>
    <name type="common">Brown dog tick</name>
    <name type="synonym">Ixodes sanguineus</name>
    <dbReference type="NCBI Taxonomy" id="34632"/>
    <lineage>
        <taxon>Eukaryota</taxon>
        <taxon>Metazoa</taxon>
        <taxon>Ecdysozoa</taxon>
        <taxon>Arthropoda</taxon>
        <taxon>Chelicerata</taxon>
        <taxon>Arachnida</taxon>
        <taxon>Acari</taxon>
        <taxon>Parasitiformes</taxon>
        <taxon>Ixodida</taxon>
        <taxon>Ixodoidea</taxon>
        <taxon>Ixodidae</taxon>
        <taxon>Rhipicephalinae</taxon>
        <taxon>Rhipicephalus</taxon>
        <taxon>Rhipicephalus</taxon>
    </lineage>
</organism>
<dbReference type="PANTHER" id="PTHR11733">
    <property type="entry name" value="ZINC METALLOPROTEASE FAMILY M13 NEPRILYSIN-RELATED"/>
    <property type="match status" value="1"/>
</dbReference>
<dbReference type="SUPFAM" id="SSF55486">
    <property type="entry name" value="Metalloproteases ('zincins'), catalytic domain"/>
    <property type="match status" value="1"/>
</dbReference>
<sequence>MIQNCRKHGITIGHEIMHGYDVGGSMYDEKSMQREWGTPEFMKKYTERTLCLRESHRAAEAKKARQGVLNDTVDSENLADFVGTALAHAAFASLPSAERNVALPGLNLTAEHLFFIGSCAKLCARQNVNSERYAASRFRCNVPLMNMAEFSSAFGCAPERPMNPSKKCAFWS</sequence>
<dbReference type="AlphaFoldDB" id="A0A9D4PU84"/>
<dbReference type="InterPro" id="IPR000718">
    <property type="entry name" value="Peptidase_M13"/>
</dbReference>
<dbReference type="Pfam" id="PF01431">
    <property type="entry name" value="Peptidase_M13"/>
    <property type="match status" value="1"/>
</dbReference>
<comment type="caution">
    <text evidence="2">The sequence shown here is derived from an EMBL/GenBank/DDBJ whole genome shotgun (WGS) entry which is preliminary data.</text>
</comment>
<dbReference type="GO" id="GO:0016485">
    <property type="term" value="P:protein processing"/>
    <property type="evidence" value="ECO:0007669"/>
    <property type="project" value="TreeGrafter"/>
</dbReference>
<gene>
    <name evidence="2" type="ORF">HPB52_004677</name>
</gene>
<evidence type="ECO:0000259" key="1">
    <source>
        <dbReference type="Pfam" id="PF01431"/>
    </source>
</evidence>
<dbReference type="PANTHER" id="PTHR11733:SF241">
    <property type="entry name" value="GH26575P-RELATED"/>
    <property type="match status" value="1"/>
</dbReference>
<evidence type="ECO:0000313" key="3">
    <source>
        <dbReference type="Proteomes" id="UP000821837"/>
    </source>
</evidence>
<dbReference type="GO" id="GO:0004222">
    <property type="term" value="F:metalloendopeptidase activity"/>
    <property type="evidence" value="ECO:0007669"/>
    <property type="project" value="InterPro"/>
</dbReference>
<protein>
    <recommendedName>
        <fullName evidence="1">Peptidase M13 C-terminal domain-containing protein</fullName>
    </recommendedName>
</protein>
<dbReference type="InterPro" id="IPR018497">
    <property type="entry name" value="Peptidase_M13_C"/>
</dbReference>
<reference evidence="2" key="1">
    <citation type="journal article" date="2020" name="Cell">
        <title>Large-Scale Comparative Analyses of Tick Genomes Elucidate Their Genetic Diversity and Vector Capacities.</title>
        <authorList>
            <consortium name="Tick Genome and Microbiome Consortium (TIGMIC)"/>
            <person name="Jia N."/>
            <person name="Wang J."/>
            <person name="Shi W."/>
            <person name="Du L."/>
            <person name="Sun Y."/>
            <person name="Zhan W."/>
            <person name="Jiang J.F."/>
            <person name="Wang Q."/>
            <person name="Zhang B."/>
            <person name="Ji P."/>
            <person name="Bell-Sakyi L."/>
            <person name="Cui X.M."/>
            <person name="Yuan T.T."/>
            <person name="Jiang B.G."/>
            <person name="Yang W.F."/>
            <person name="Lam T.T."/>
            <person name="Chang Q.C."/>
            <person name="Ding S.J."/>
            <person name="Wang X.J."/>
            <person name="Zhu J.G."/>
            <person name="Ruan X.D."/>
            <person name="Zhao L."/>
            <person name="Wei J.T."/>
            <person name="Ye R.Z."/>
            <person name="Que T.C."/>
            <person name="Du C.H."/>
            <person name="Zhou Y.H."/>
            <person name="Cheng J.X."/>
            <person name="Dai P.F."/>
            <person name="Guo W.B."/>
            <person name="Han X.H."/>
            <person name="Huang E.J."/>
            <person name="Li L.F."/>
            <person name="Wei W."/>
            <person name="Gao Y.C."/>
            <person name="Liu J.Z."/>
            <person name="Shao H.Z."/>
            <person name="Wang X."/>
            <person name="Wang C.C."/>
            <person name="Yang T.C."/>
            <person name="Huo Q.B."/>
            <person name="Li W."/>
            <person name="Chen H.Y."/>
            <person name="Chen S.E."/>
            <person name="Zhou L.G."/>
            <person name="Ni X.B."/>
            <person name="Tian J.H."/>
            <person name="Sheng Y."/>
            <person name="Liu T."/>
            <person name="Pan Y.S."/>
            <person name="Xia L.Y."/>
            <person name="Li J."/>
            <person name="Zhao F."/>
            <person name="Cao W.C."/>
        </authorList>
    </citation>
    <scope>NUCLEOTIDE SEQUENCE</scope>
    <source>
        <strain evidence="2">Rsan-2018</strain>
    </source>
</reference>
<dbReference type="Gene3D" id="3.40.390.10">
    <property type="entry name" value="Collagenase (Catalytic Domain)"/>
    <property type="match status" value="1"/>
</dbReference>
<dbReference type="GO" id="GO:0005886">
    <property type="term" value="C:plasma membrane"/>
    <property type="evidence" value="ECO:0007669"/>
    <property type="project" value="TreeGrafter"/>
</dbReference>